<dbReference type="SUPFAM" id="SSF55729">
    <property type="entry name" value="Acyl-CoA N-acyltransferases (Nat)"/>
    <property type="match status" value="1"/>
</dbReference>
<dbReference type="InterPro" id="IPR052523">
    <property type="entry name" value="Trichothecene_AcTrans"/>
</dbReference>
<keyword evidence="4" id="KW-1185">Reference proteome</keyword>
<organism evidence="3 4">
    <name type="scientific">Pyricularia grisea</name>
    <name type="common">Crabgrass-specific blast fungus</name>
    <name type="synonym">Magnaporthe grisea</name>
    <dbReference type="NCBI Taxonomy" id="148305"/>
    <lineage>
        <taxon>Eukaryota</taxon>
        <taxon>Fungi</taxon>
        <taxon>Dikarya</taxon>
        <taxon>Ascomycota</taxon>
        <taxon>Pezizomycotina</taxon>
        <taxon>Sordariomycetes</taxon>
        <taxon>Sordariomycetidae</taxon>
        <taxon>Magnaporthales</taxon>
        <taxon>Pyriculariaceae</taxon>
        <taxon>Pyricularia</taxon>
    </lineage>
</organism>
<dbReference type="Proteomes" id="UP001059893">
    <property type="component" value="Unassembled WGS sequence"/>
</dbReference>
<feature type="compositionally biased region" description="Basic and acidic residues" evidence="1">
    <location>
        <begin position="53"/>
        <end position="66"/>
    </location>
</feature>
<dbReference type="Pfam" id="PF13508">
    <property type="entry name" value="Acetyltransf_7"/>
    <property type="match status" value="1"/>
</dbReference>
<dbReference type="Gene3D" id="3.40.630.30">
    <property type="match status" value="1"/>
</dbReference>
<name>A0ABQ8NFB2_PYRGI</name>
<reference evidence="3" key="1">
    <citation type="submission" date="2021-01" db="EMBL/GenBank/DDBJ databases">
        <title>Deciphering the adaptive evolutionary patterns associated with biogeogrpahic diversity in the finger millet blast pathogen Magnaporthe oryzae in Eastern Africa.</title>
        <authorList>
            <person name="Onyema G."/>
            <person name="Shittu T.A."/>
            <person name="Dodsworth S."/>
            <person name="Devilliers S."/>
            <person name="Muthumeenakshi S."/>
            <person name="Sreenivasaprasad S."/>
        </authorList>
    </citation>
    <scope>NUCLEOTIDE SEQUENCE</scope>
    <source>
        <strain evidence="3">D15/s37</strain>
    </source>
</reference>
<feature type="domain" description="N-acetyltransferase" evidence="2">
    <location>
        <begin position="133"/>
        <end position="346"/>
    </location>
</feature>
<feature type="region of interest" description="Disordered" evidence="1">
    <location>
        <begin position="29"/>
        <end position="80"/>
    </location>
</feature>
<dbReference type="CDD" id="cd04301">
    <property type="entry name" value="NAT_SF"/>
    <property type="match status" value="1"/>
</dbReference>
<protein>
    <recommendedName>
        <fullName evidence="2">N-acetyltransferase domain-containing protein</fullName>
    </recommendedName>
</protein>
<dbReference type="EMBL" id="JABSND010000143">
    <property type="protein sequence ID" value="KAI6296133.1"/>
    <property type="molecule type" value="Genomic_DNA"/>
</dbReference>
<comment type="caution">
    <text evidence="3">The sequence shown here is derived from an EMBL/GenBank/DDBJ whole genome shotgun (WGS) entry which is preliminary data.</text>
</comment>
<evidence type="ECO:0000259" key="2">
    <source>
        <dbReference type="PROSITE" id="PS51186"/>
    </source>
</evidence>
<dbReference type="InterPro" id="IPR016181">
    <property type="entry name" value="Acyl_CoA_acyltransferase"/>
</dbReference>
<accession>A0ABQ8NFB2</accession>
<evidence type="ECO:0000313" key="4">
    <source>
        <dbReference type="Proteomes" id="UP001059893"/>
    </source>
</evidence>
<proteinExistence type="predicted"/>
<dbReference type="PROSITE" id="PS51186">
    <property type="entry name" value="GNAT"/>
    <property type="match status" value="1"/>
</dbReference>
<sequence>MPSRTNLCCRNEARAGKIKMTVVRRNLLHSPSTSPEIKFTPPHITATGLVQNGRDHGDKDADDTPGKDAPPSASDMAAPRDDGILRTWHYSHLKYDPTPPSNHCGTIRRADHTLHLDGIVDLVVAATPDIPVMTFRNPHVGKSAAHAAAYRANTRKRYLSDLLQRYVESGHVLVFVLPGGNQVVGLAVWSYHNASVDGELGSGDVTVAREELAELKAEVKRQKRNGGRVENGDHDAGDAFRDAAFRVYNLRCQESLAKGGNEPMMLWLRTLCVHPEHRGKGIGAALVEEGIRLQRGDGATKWAALYSSSEAAAKLYRRLGFRDHGGFEIKLGELDNVDGEEKLNVRVMARKIRQESEVELRGVELINPCKVHIPTAAQLEKWGVTDWNNLVVEGLPWDGVVSQIALRR</sequence>
<evidence type="ECO:0000256" key="1">
    <source>
        <dbReference type="SAM" id="MobiDB-lite"/>
    </source>
</evidence>
<gene>
    <name evidence="3" type="ORF">MCOR33_007166</name>
</gene>
<dbReference type="PANTHER" id="PTHR42791">
    <property type="entry name" value="GNAT FAMILY ACETYLTRANSFERASE"/>
    <property type="match status" value="1"/>
</dbReference>
<dbReference type="InterPro" id="IPR000182">
    <property type="entry name" value="GNAT_dom"/>
</dbReference>
<evidence type="ECO:0000313" key="3">
    <source>
        <dbReference type="EMBL" id="KAI6296133.1"/>
    </source>
</evidence>
<dbReference type="PANTHER" id="PTHR42791:SF2">
    <property type="entry name" value="N-ACETYLTRANSFERASE DOMAIN-CONTAINING PROTEIN"/>
    <property type="match status" value="1"/>
</dbReference>